<dbReference type="AlphaFoldDB" id="A0AAW5UVB9"/>
<dbReference type="Gene3D" id="2.60.120.430">
    <property type="entry name" value="Galactose-binding lectin"/>
    <property type="match status" value="1"/>
</dbReference>
<dbReference type="RefSeq" id="WP_264912234.1">
    <property type="nucleotide sequence ID" value="NZ_JAPDUL010000004.1"/>
</dbReference>
<keyword evidence="1" id="KW-0472">Membrane</keyword>
<protein>
    <submittedName>
        <fullName evidence="2">Malectin domain-containing carbohydrate-binding protein</fullName>
    </submittedName>
</protein>
<keyword evidence="1" id="KW-1133">Transmembrane helix</keyword>
<evidence type="ECO:0000256" key="1">
    <source>
        <dbReference type="SAM" id="Phobius"/>
    </source>
</evidence>
<keyword evidence="1" id="KW-0812">Transmembrane</keyword>
<name>A0AAW5UVB9_9BACT</name>
<sequence length="230" mass="25513">MELFVNGKSCGKKNVENCLAVFDVVLPFGSSTLEAKGFGEKLTGDAGRKDGNTEDVMNIWYNPLPDQAYKAGSWGYIGGENKSTTSEIQNTIDGPIYQIWRKGDLEYKIDAPKGEYQVELLMADVTKPATQLPNLLARSNGEASSKDARFDVSINGEIKETDFTPTDGRHYCTAFKPKSMPTLRLVFSKSSTSTCALDRIRRLRAQFFICIFVNCLIISNICILSVFCKC</sequence>
<reference evidence="2" key="1">
    <citation type="submission" date="2022-11" db="EMBL/GenBank/DDBJ databases">
        <title>Genomic repertoires linked with pathogenic potency of arthritogenic Prevotella copri isolated from the gut of rheumatoid arthritis patients.</title>
        <authorList>
            <person name="Nii T."/>
            <person name="Maeda Y."/>
            <person name="Motooka D."/>
            <person name="Naito M."/>
            <person name="Matsumoto Y."/>
            <person name="Ogawa T."/>
            <person name="Oguro-Igashira E."/>
            <person name="Kishikawa T."/>
            <person name="Yamashita M."/>
            <person name="Koizumi S."/>
            <person name="Kurakawa T."/>
            <person name="Okumura R."/>
            <person name="Kayama H."/>
            <person name="Murakami M."/>
            <person name="Sakaguchi T."/>
            <person name="Das B."/>
            <person name="Nakamura S."/>
            <person name="Okada Y."/>
            <person name="Kumanogoh A."/>
            <person name="Takeda K."/>
        </authorList>
    </citation>
    <scope>NUCLEOTIDE SEQUENCE</scope>
    <source>
        <strain evidence="2">RA-N001-16</strain>
    </source>
</reference>
<proteinExistence type="predicted"/>
<dbReference type="EMBL" id="JAPDUM010000003">
    <property type="protein sequence ID" value="MCW4166534.1"/>
    <property type="molecule type" value="Genomic_DNA"/>
</dbReference>
<comment type="caution">
    <text evidence="2">The sequence shown here is derived from an EMBL/GenBank/DDBJ whole genome shotgun (WGS) entry which is preliminary data.</text>
</comment>
<gene>
    <name evidence="2" type="ORF">ONS98_15235</name>
</gene>
<accession>A0AAW5UVB9</accession>
<dbReference type="Proteomes" id="UP001209476">
    <property type="component" value="Unassembled WGS sequence"/>
</dbReference>
<evidence type="ECO:0000313" key="2">
    <source>
        <dbReference type="EMBL" id="MCW4166534.1"/>
    </source>
</evidence>
<evidence type="ECO:0000313" key="3">
    <source>
        <dbReference type="Proteomes" id="UP001209476"/>
    </source>
</evidence>
<organism evidence="2 3">
    <name type="scientific">Segatella copri</name>
    <dbReference type="NCBI Taxonomy" id="165179"/>
    <lineage>
        <taxon>Bacteria</taxon>
        <taxon>Pseudomonadati</taxon>
        <taxon>Bacteroidota</taxon>
        <taxon>Bacteroidia</taxon>
        <taxon>Bacteroidales</taxon>
        <taxon>Prevotellaceae</taxon>
        <taxon>Segatella</taxon>
    </lineage>
</organism>
<feature type="transmembrane region" description="Helical" evidence="1">
    <location>
        <begin position="207"/>
        <end position="227"/>
    </location>
</feature>